<name>A0A6J8C6R2_MYTCO</name>
<keyword evidence="1" id="KW-0472">Membrane</keyword>
<proteinExistence type="predicted"/>
<dbReference type="EMBL" id="CACVKT020004666">
    <property type="protein sequence ID" value="CAC5391156.1"/>
    <property type="molecule type" value="Genomic_DNA"/>
</dbReference>
<evidence type="ECO:0000313" key="2">
    <source>
        <dbReference type="EMBL" id="CAC5391156.1"/>
    </source>
</evidence>
<reference evidence="2 3" key="1">
    <citation type="submission" date="2020-06" db="EMBL/GenBank/DDBJ databases">
        <authorList>
            <person name="Li R."/>
            <person name="Bekaert M."/>
        </authorList>
    </citation>
    <scope>NUCLEOTIDE SEQUENCE [LARGE SCALE GENOMIC DNA]</scope>
    <source>
        <strain evidence="3">wild</strain>
    </source>
</reference>
<keyword evidence="3" id="KW-1185">Reference proteome</keyword>
<feature type="transmembrane region" description="Helical" evidence="1">
    <location>
        <begin position="266"/>
        <end position="285"/>
    </location>
</feature>
<organism evidence="2 3">
    <name type="scientific">Mytilus coruscus</name>
    <name type="common">Sea mussel</name>
    <dbReference type="NCBI Taxonomy" id="42192"/>
    <lineage>
        <taxon>Eukaryota</taxon>
        <taxon>Metazoa</taxon>
        <taxon>Spiralia</taxon>
        <taxon>Lophotrochozoa</taxon>
        <taxon>Mollusca</taxon>
        <taxon>Bivalvia</taxon>
        <taxon>Autobranchia</taxon>
        <taxon>Pteriomorphia</taxon>
        <taxon>Mytilida</taxon>
        <taxon>Mytiloidea</taxon>
        <taxon>Mytilidae</taxon>
        <taxon>Mytilinae</taxon>
        <taxon>Mytilus</taxon>
    </lineage>
</organism>
<dbReference type="Proteomes" id="UP000507470">
    <property type="component" value="Unassembled WGS sequence"/>
</dbReference>
<gene>
    <name evidence="2" type="ORF">MCOR_26182</name>
</gene>
<dbReference type="OrthoDB" id="6134084at2759"/>
<evidence type="ECO:0000256" key="1">
    <source>
        <dbReference type="SAM" id="Phobius"/>
    </source>
</evidence>
<protein>
    <submittedName>
        <fullName evidence="2">Uncharacterized protein</fullName>
    </submittedName>
</protein>
<keyword evidence="1" id="KW-0812">Transmembrane</keyword>
<accession>A0A6J8C6R2</accession>
<sequence>MSRGDEGYWTLVYKIATGGNEKAYDLFMSDNPLNENDFEAMSCSENHAKKHFKSSIVNKWSTIGIDQVRVSLYVSGMEKAFLLFKGSETTKSNWFKKNRLIDSSYIDLNDDKGVYYFSMEGVSGPADNFDDGKFSRRFYIRKEKDGNCHNSDYGWLLVGDEIGNCKYERRTNEIPFILFSNPPNISKAKDHILADSMAIFVKFSFKEACLSPFAMKCVQPTTTMGNEDPQNQLDQIITDIRIHRKSTQKYKRTLTSAPDERTSSKIMGIIGGTVIISVFGFIVLLDCTTCNRKGKVTQKKAIT</sequence>
<dbReference type="AlphaFoldDB" id="A0A6J8C6R2"/>
<evidence type="ECO:0000313" key="3">
    <source>
        <dbReference type="Proteomes" id="UP000507470"/>
    </source>
</evidence>
<keyword evidence="1" id="KW-1133">Transmembrane helix</keyword>